<sequence length="397" mass="42382">MRDVHYEVKSWNSLIKSTTVGRGSWDNGGTVASVGHLYGFGNTLDKALPAVVGCKERMPSTPYVLVGAAPPASRRLCAAGALLLLLLLAAVALLALALPRLAASALSLWRSEDGGGCTCVFLHGAGNGYARPPLTSDPGYWGSVDDKLSGPCAEFIFMFEDTLHRGWTDERLQRRVCDLVTRPASESPRRRCTTIFAHSMGSLALAGALQSGLCALGEATAWYSVGAPWEGTEAAEALPELCGDSPPTDRGPVEPVLRALAKRVGFCDGPNGSVSSAYRALARSSPAFARLRPWLGRVNGSMCGDSPFGLWSINSVELRALASWVNFSEKNDAVVPLSGCPAPAGAKLSRDPRGEHYLASVNHYDLTCRHGDGWWGKHRKPCTWYRAMAERAAAAAR</sequence>
<evidence type="ECO:0000313" key="3">
    <source>
        <dbReference type="Proteomes" id="UP000013827"/>
    </source>
</evidence>
<evidence type="ECO:0000313" key="2">
    <source>
        <dbReference type="EnsemblProtists" id="EOD10100"/>
    </source>
</evidence>
<dbReference type="HOGENOM" id="CLU_695290_0_0_1"/>
<reference evidence="3" key="1">
    <citation type="journal article" date="2013" name="Nature">
        <title>Pan genome of the phytoplankton Emiliania underpins its global distribution.</title>
        <authorList>
            <person name="Read B.A."/>
            <person name="Kegel J."/>
            <person name="Klute M.J."/>
            <person name="Kuo A."/>
            <person name="Lefebvre S.C."/>
            <person name="Maumus F."/>
            <person name="Mayer C."/>
            <person name="Miller J."/>
            <person name="Monier A."/>
            <person name="Salamov A."/>
            <person name="Young J."/>
            <person name="Aguilar M."/>
            <person name="Claverie J.M."/>
            <person name="Frickenhaus S."/>
            <person name="Gonzalez K."/>
            <person name="Herman E.K."/>
            <person name="Lin Y.C."/>
            <person name="Napier J."/>
            <person name="Ogata H."/>
            <person name="Sarno A.F."/>
            <person name="Shmutz J."/>
            <person name="Schroeder D."/>
            <person name="de Vargas C."/>
            <person name="Verret F."/>
            <person name="von Dassow P."/>
            <person name="Valentin K."/>
            <person name="Van de Peer Y."/>
            <person name="Wheeler G."/>
            <person name="Dacks J.B."/>
            <person name="Delwiche C.F."/>
            <person name="Dyhrman S.T."/>
            <person name="Glockner G."/>
            <person name="John U."/>
            <person name="Richards T."/>
            <person name="Worden A.Z."/>
            <person name="Zhang X."/>
            <person name="Grigoriev I.V."/>
            <person name="Allen A.E."/>
            <person name="Bidle K."/>
            <person name="Borodovsky M."/>
            <person name="Bowler C."/>
            <person name="Brownlee C."/>
            <person name="Cock J.M."/>
            <person name="Elias M."/>
            <person name="Gladyshev V.N."/>
            <person name="Groth M."/>
            <person name="Guda C."/>
            <person name="Hadaegh A."/>
            <person name="Iglesias-Rodriguez M.D."/>
            <person name="Jenkins J."/>
            <person name="Jones B.M."/>
            <person name="Lawson T."/>
            <person name="Leese F."/>
            <person name="Lindquist E."/>
            <person name="Lobanov A."/>
            <person name="Lomsadze A."/>
            <person name="Malik S.B."/>
            <person name="Marsh M.E."/>
            <person name="Mackinder L."/>
            <person name="Mock T."/>
            <person name="Mueller-Roeber B."/>
            <person name="Pagarete A."/>
            <person name="Parker M."/>
            <person name="Probert I."/>
            <person name="Quesneville H."/>
            <person name="Raines C."/>
            <person name="Rensing S.A."/>
            <person name="Riano-Pachon D.M."/>
            <person name="Richier S."/>
            <person name="Rokitta S."/>
            <person name="Shiraiwa Y."/>
            <person name="Soanes D.M."/>
            <person name="van der Giezen M."/>
            <person name="Wahlund T.M."/>
            <person name="Williams B."/>
            <person name="Wilson W."/>
            <person name="Wolfe G."/>
            <person name="Wurch L.L."/>
        </authorList>
    </citation>
    <scope>NUCLEOTIDE SEQUENCE</scope>
</reference>
<dbReference type="Gene3D" id="3.40.50.1820">
    <property type="entry name" value="alpha/beta hydrolase"/>
    <property type="match status" value="1"/>
</dbReference>
<dbReference type="PaxDb" id="2903-EOD10100"/>
<keyword evidence="1" id="KW-1133">Transmembrane helix</keyword>
<reference evidence="2" key="2">
    <citation type="submission" date="2024-10" db="UniProtKB">
        <authorList>
            <consortium name="EnsemblProtists"/>
        </authorList>
    </citation>
    <scope>IDENTIFICATION</scope>
</reference>
<dbReference type="AlphaFoldDB" id="A0A0D3IFR5"/>
<accession>A0A0D3IFR5</accession>
<organism evidence="2 3">
    <name type="scientific">Emiliania huxleyi (strain CCMP1516)</name>
    <dbReference type="NCBI Taxonomy" id="280463"/>
    <lineage>
        <taxon>Eukaryota</taxon>
        <taxon>Haptista</taxon>
        <taxon>Haptophyta</taxon>
        <taxon>Prymnesiophyceae</taxon>
        <taxon>Isochrysidales</taxon>
        <taxon>Noelaerhabdaceae</taxon>
        <taxon>Emiliania</taxon>
    </lineage>
</organism>
<dbReference type="RefSeq" id="XP_005762529.1">
    <property type="nucleotide sequence ID" value="XM_005762472.1"/>
</dbReference>
<dbReference type="EnsemblProtists" id="EOD10100">
    <property type="protein sequence ID" value="EOD10100"/>
    <property type="gene ID" value="EMIHUDRAFT_120647"/>
</dbReference>
<name>A0A0D3IFR5_EMIH1</name>
<dbReference type="eggNOG" id="ENOG502S48E">
    <property type="taxonomic scope" value="Eukaryota"/>
</dbReference>
<keyword evidence="1" id="KW-0472">Membrane</keyword>
<evidence type="ECO:0008006" key="4">
    <source>
        <dbReference type="Google" id="ProtNLM"/>
    </source>
</evidence>
<feature type="transmembrane region" description="Helical" evidence="1">
    <location>
        <begin position="76"/>
        <end position="98"/>
    </location>
</feature>
<evidence type="ECO:0000256" key="1">
    <source>
        <dbReference type="SAM" id="Phobius"/>
    </source>
</evidence>
<dbReference type="Proteomes" id="UP000013827">
    <property type="component" value="Unassembled WGS sequence"/>
</dbReference>
<keyword evidence="1" id="KW-0812">Transmembrane</keyword>
<dbReference type="GeneID" id="17256255"/>
<dbReference type="KEGG" id="ehx:EMIHUDRAFT_120647"/>
<proteinExistence type="predicted"/>
<keyword evidence="3" id="KW-1185">Reference proteome</keyword>
<dbReference type="InterPro" id="IPR029058">
    <property type="entry name" value="AB_hydrolase_fold"/>
</dbReference>
<dbReference type="OMA" id="NECPPRR"/>
<protein>
    <recommendedName>
        <fullName evidence="4">AB hydrolase-1 domain-containing protein</fullName>
    </recommendedName>
</protein>